<evidence type="ECO:0000256" key="2">
    <source>
        <dbReference type="ARBA" id="ARBA00022801"/>
    </source>
</evidence>
<name>A0A2P8DVR1_9ACTN</name>
<reference evidence="4 5" key="1">
    <citation type="submission" date="2018-03" db="EMBL/GenBank/DDBJ databases">
        <title>Genomic Encyclopedia of Archaeal and Bacterial Type Strains, Phase II (KMG-II): from individual species to whole genera.</title>
        <authorList>
            <person name="Goeker M."/>
        </authorList>
    </citation>
    <scope>NUCLEOTIDE SEQUENCE [LARGE SCALE GENOMIC DNA]</scope>
    <source>
        <strain evidence="4 5">DSM 45211</strain>
    </source>
</reference>
<dbReference type="GO" id="GO:0004519">
    <property type="term" value="F:endonuclease activity"/>
    <property type="evidence" value="ECO:0007669"/>
    <property type="project" value="UniProtKB-KW"/>
</dbReference>
<keyword evidence="4" id="KW-0255">Endonuclease</keyword>
<accession>A0A2P8DVR1</accession>
<feature type="compositionally biased region" description="Basic and acidic residues" evidence="3">
    <location>
        <begin position="115"/>
        <end position="126"/>
    </location>
</feature>
<evidence type="ECO:0000256" key="3">
    <source>
        <dbReference type="SAM" id="MobiDB-lite"/>
    </source>
</evidence>
<dbReference type="Pfam" id="PF04231">
    <property type="entry name" value="Endonuclease_1"/>
    <property type="match status" value="1"/>
</dbReference>
<evidence type="ECO:0000256" key="1">
    <source>
        <dbReference type="ARBA" id="ARBA00022722"/>
    </source>
</evidence>
<organism evidence="4 5">
    <name type="scientific">Haloactinopolyspora alba</name>
    <dbReference type="NCBI Taxonomy" id="648780"/>
    <lineage>
        <taxon>Bacteria</taxon>
        <taxon>Bacillati</taxon>
        <taxon>Actinomycetota</taxon>
        <taxon>Actinomycetes</taxon>
        <taxon>Jiangellales</taxon>
        <taxon>Jiangellaceae</taxon>
        <taxon>Haloactinopolyspora</taxon>
    </lineage>
</organism>
<keyword evidence="1" id="KW-0540">Nuclease</keyword>
<dbReference type="OrthoDB" id="9800417at2"/>
<gene>
    <name evidence="4" type="ORF">CLV30_11424</name>
</gene>
<sequence length="270" mass="29577">MPSALLKRSVPIVLTVGAAVASVVVLDPDPREPDESVLPTEPPADYYSGAMGLSGDELAAALHEIVSDSTAVTYDEVWAALRATDEHPDDPSAVRLFYSGRPRDDDANGGSAGDWNREHVWPKSHGDLGTAPGPGTDLHHLRPTDVAVNAERGNKDFDDGGSAVPEAPGSYTDDDSWEPRDEVKGDVARAVFYMAVRYEGGDGFADLEVNDRVGNGSEPFTGRLDVLREWHRQDPPDADERRRNDVIFEDWQHNRNPFVDHPAWVDDIWG</sequence>
<dbReference type="RefSeq" id="WP_106538637.1">
    <property type="nucleotide sequence ID" value="NZ_ML142899.1"/>
</dbReference>
<evidence type="ECO:0000313" key="4">
    <source>
        <dbReference type="EMBL" id="PSL01294.1"/>
    </source>
</evidence>
<dbReference type="PANTHER" id="PTHR33607">
    <property type="entry name" value="ENDONUCLEASE-1"/>
    <property type="match status" value="1"/>
</dbReference>
<dbReference type="AlphaFoldDB" id="A0A2P8DVR1"/>
<keyword evidence="5" id="KW-1185">Reference proteome</keyword>
<evidence type="ECO:0000313" key="5">
    <source>
        <dbReference type="Proteomes" id="UP000243528"/>
    </source>
</evidence>
<dbReference type="Proteomes" id="UP000243528">
    <property type="component" value="Unassembled WGS sequence"/>
</dbReference>
<proteinExistence type="predicted"/>
<protein>
    <submittedName>
        <fullName evidence="4">Endonuclease I</fullName>
    </submittedName>
</protein>
<comment type="caution">
    <text evidence="4">The sequence shown here is derived from an EMBL/GenBank/DDBJ whole genome shotgun (WGS) entry which is preliminary data.</text>
</comment>
<dbReference type="PANTHER" id="PTHR33607:SF2">
    <property type="entry name" value="ENDONUCLEASE-1"/>
    <property type="match status" value="1"/>
</dbReference>
<dbReference type="GO" id="GO:0016787">
    <property type="term" value="F:hydrolase activity"/>
    <property type="evidence" value="ECO:0007669"/>
    <property type="project" value="UniProtKB-KW"/>
</dbReference>
<keyword evidence="2" id="KW-0378">Hydrolase</keyword>
<dbReference type="InterPro" id="IPR044925">
    <property type="entry name" value="His-Me_finger_sf"/>
</dbReference>
<dbReference type="EMBL" id="PYGE01000014">
    <property type="protein sequence ID" value="PSL01294.1"/>
    <property type="molecule type" value="Genomic_DNA"/>
</dbReference>
<feature type="region of interest" description="Disordered" evidence="3">
    <location>
        <begin position="99"/>
        <end position="180"/>
    </location>
</feature>
<dbReference type="SUPFAM" id="SSF54060">
    <property type="entry name" value="His-Me finger endonucleases"/>
    <property type="match status" value="1"/>
</dbReference>
<dbReference type="InterPro" id="IPR007346">
    <property type="entry name" value="Endonuclease-I"/>
</dbReference>